<gene>
    <name evidence="2" type="ORF">LDG_8136</name>
</gene>
<dbReference type="AlphaFoldDB" id="G9ES63"/>
<keyword evidence="3" id="KW-1185">Reference proteome</keyword>
<feature type="transmembrane region" description="Helical" evidence="1">
    <location>
        <begin position="20"/>
        <end position="37"/>
    </location>
</feature>
<accession>G9ES63</accession>
<reference evidence="2 3" key="1">
    <citation type="journal article" date="2011" name="BMC Genomics">
        <title>Insight into cross-talk between intra-amoebal pathogens.</title>
        <authorList>
            <person name="Gimenez G."/>
            <person name="Bertelli C."/>
            <person name="Moliner C."/>
            <person name="Robert C."/>
            <person name="Raoult D."/>
            <person name="Fournier P.E."/>
            <person name="Greub G."/>
        </authorList>
    </citation>
    <scope>NUCLEOTIDE SEQUENCE [LARGE SCALE GENOMIC DNA]</scope>
    <source>
        <strain evidence="2 3">LLAP12</strain>
    </source>
</reference>
<sequence length="41" mass="4797">MLRLGLSKPEVKLRKKTEPFIIQTLSFMIFLKMNISISGMR</sequence>
<evidence type="ECO:0000313" key="2">
    <source>
        <dbReference type="EMBL" id="EHL29844.1"/>
    </source>
</evidence>
<protein>
    <submittedName>
        <fullName evidence="2">Uncharacterized protein</fullName>
    </submittedName>
</protein>
<keyword evidence="1" id="KW-0812">Transmembrane</keyword>
<organism evidence="2 3">
    <name type="scientific">Legionella drancourtii LLAP12</name>
    <dbReference type="NCBI Taxonomy" id="658187"/>
    <lineage>
        <taxon>Bacteria</taxon>
        <taxon>Pseudomonadati</taxon>
        <taxon>Pseudomonadota</taxon>
        <taxon>Gammaproteobacteria</taxon>
        <taxon>Legionellales</taxon>
        <taxon>Legionellaceae</taxon>
        <taxon>Legionella</taxon>
    </lineage>
</organism>
<keyword evidence="1" id="KW-1133">Transmembrane helix</keyword>
<dbReference type="HOGENOM" id="CLU_3272143_0_0_6"/>
<name>G9ES63_9GAMM</name>
<keyword evidence="1" id="KW-0472">Membrane</keyword>
<proteinExistence type="predicted"/>
<dbReference type="EMBL" id="JH413843">
    <property type="protein sequence ID" value="EHL29844.1"/>
    <property type="molecule type" value="Genomic_DNA"/>
</dbReference>
<dbReference type="Proteomes" id="UP000002770">
    <property type="component" value="Unassembled WGS sequence"/>
</dbReference>
<dbReference type="InParanoid" id="G9ES63"/>
<dbReference type="STRING" id="658187.LDG_8136"/>
<evidence type="ECO:0000313" key="3">
    <source>
        <dbReference type="Proteomes" id="UP000002770"/>
    </source>
</evidence>
<evidence type="ECO:0000256" key="1">
    <source>
        <dbReference type="SAM" id="Phobius"/>
    </source>
</evidence>